<comment type="caution">
    <text evidence="3">The sequence shown here is derived from an EMBL/GenBank/DDBJ whole genome shotgun (WGS) entry which is preliminary data.</text>
</comment>
<evidence type="ECO:0000256" key="1">
    <source>
        <dbReference type="SAM" id="Phobius"/>
    </source>
</evidence>
<protein>
    <recommendedName>
        <fullName evidence="2">Double-GTPase 2 domain-containing protein</fullName>
    </recommendedName>
</protein>
<dbReference type="Pfam" id="PF19993">
    <property type="entry name" value="DO-GTPase2"/>
    <property type="match status" value="1"/>
</dbReference>
<sequence length="527" mass="57576">MAARGSNRPFHYYSYVQPVDTSMTPLEIGLSLLAFPFVLLFAGLADALHFVRAWGRGVMAGLGFGSKATPLAIRPQVEAWDGRHEPAYTQYLFGPVWRDVKHTVTVAAGHEKKSVGDRFKKVQKKYFLPPGDDTRDQQGNPIIGVGRLVAIGVGLLLALALLLVAFVAQAAVIGLMWLAGLALIYLLRGIDSVLQAVRHIRITCPSCGRHAAYPSYRCAECGKVQHDVRPGRYGMINRHCRCGQAMPTLLMLGSHQLTAICPHCDRELEKEAGRMPETVLPVFGAAGAGKTQLLVATAMAVRTMLERGGGSVSGADRPADDWLRQTVEPFARGVAVTKTPPAAQHAHALRLEINGRRRVLKMFDAAGEFFQNGERIAEMRYLEANPTFVFVVDPLTVPKLWNALDAGRREKLKDIRAARPPYTVFEATVQSMHRDLKTKLSSSRLAVVVSKADLIRPEVTAAGVGADGSIREWLEGTLELGHLIRSMDVEFSSVGYFLTTATIVDGEVDASIETFLSWVLDGAGMRL</sequence>
<keyword evidence="1" id="KW-0812">Transmembrane</keyword>
<feature type="domain" description="Double-GTPase 2" evidence="2">
    <location>
        <begin position="279"/>
        <end position="506"/>
    </location>
</feature>
<dbReference type="RefSeq" id="WP_203814334.1">
    <property type="nucleotide sequence ID" value="NZ_BOMY01000061.1"/>
</dbReference>
<reference evidence="3" key="1">
    <citation type="submission" date="2021-01" db="EMBL/GenBank/DDBJ databases">
        <title>Whole genome shotgun sequence of Actinoplanes tereljensis NBRC 105297.</title>
        <authorList>
            <person name="Komaki H."/>
            <person name="Tamura T."/>
        </authorList>
    </citation>
    <scope>NUCLEOTIDE SEQUENCE</scope>
    <source>
        <strain evidence="3">NBRC 105297</strain>
    </source>
</reference>
<dbReference type="InterPro" id="IPR045528">
    <property type="entry name" value="DO-GTPase2"/>
</dbReference>
<dbReference type="AlphaFoldDB" id="A0A919NYE2"/>
<keyword evidence="1" id="KW-1133">Transmembrane helix</keyword>
<dbReference type="EMBL" id="BOMY01000061">
    <property type="protein sequence ID" value="GIF26535.1"/>
    <property type="molecule type" value="Genomic_DNA"/>
</dbReference>
<proteinExistence type="predicted"/>
<keyword evidence="1" id="KW-0472">Membrane</keyword>
<gene>
    <name evidence="3" type="ORF">Ate02nite_92650</name>
</gene>
<accession>A0A919NYE2</accession>
<dbReference type="Proteomes" id="UP000623608">
    <property type="component" value="Unassembled WGS sequence"/>
</dbReference>
<name>A0A919NYE2_9ACTN</name>
<evidence type="ECO:0000259" key="2">
    <source>
        <dbReference type="Pfam" id="PF19993"/>
    </source>
</evidence>
<feature type="transmembrane region" description="Helical" evidence="1">
    <location>
        <begin position="28"/>
        <end position="51"/>
    </location>
</feature>
<feature type="transmembrane region" description="Helical" evidence="1">
    <location>
        <begin position="172"/>
        <end position="190"/>
    </location>
</feature>
<feature type="transmembrane region" description="Helical" evidence="1">
    <location>
        <begin position="145"/>
        <end position="166"/>
    </location>
</feature>
<evidence type="ECO:0000313" key="4">
    <source>
        <dbReference type="Proteomes" id="UP000623608"/>
    </source>
</evidence>
<evidence type="ECO:0000313" key="3">
    <source>
        <dbReference type="EMBL" id="GIF26535.1"/>
    </source>
</evidence>
<organism evidence="3 4">
    <name type="scientific">Paractinoplanes tereljensis</name>
    <dbReference type="NCBI Taxonomy" id="571912"/>
    <lineage>
        <taxon>Bacteria</taxon>
        <taxon>Bacillati</taxon>
        <taxon>Actinomycetota</taxon>
        <taxon>Actinomycetes</taxon>
        <taxon>Micromonosporales</taxon>
        <taxon>Micromonosporaceae</taxon>
        <taxon>Paractinoplanes</taxon>
    </lineage>
</organism>
<keyword evidence="4" id="KW-1185">Reference proteome</keyword>